<dbReference type="InterPro" id="IPR015168">
    <property type="entry name" value="SsuA/THI5"/>
</dbReference>
<evidence type="ECO:0000313" key="7">
    <source>
        <dbReference type="Proteomes" id="UP001205919"/>
    </source>
</evidence>
<dbReference type="Gene3D" id="3.40.190.10">
    <property type="entry name" value="Periplasmic binding protein-like II"/>
    <property type="match status" value="2"/>
</dbReference>
<evidence type="ECO:0000256" key="1">
    <source>
        <dbReference type="ARBA" id="ARBA00004418"/>
    </source>
</evidence>
<comment type="subcellular location">
    <subcellularLocation>
        <location evidence="1">Periplasm</location>
    </subcellularLocation>
</comment>
<dbReference type="PANTHER" id="PTHR30024">
    <property type="entry name" value="ALIPHATIC SULFONATES-BINDING PROTEIN-RELATED"/>
    <property type="match status" value="1"/>
</dbReference>
<evidence type="ECO:0000259" key="5">
    <source>
        <dbReference type="Pfam" id="PF09084"/>
    </source>
</evidence>
<accession>A0AAW5K9A3</accession>
<evidence type="ECO:0000313" key="6">
    <source>
        <dbReference type="EMBL" id="MCQ4814604.1"/>
    </source>
</evidence>
<evidence type="ECO:0000256" key="3">
    <source>
        <dbReference type="ARBA" id="ARBA00022729"/>
    </source>
</evidence>
<dbReference type="GO" id="GO:0042597">
    <property type="term" value="C:periplasmic space"/>
    <property type="evidence" value="ECO:0007669"/>
    <property type="project" value="UniProtKB-SubCell"/>
</dbReference>
<proteinExistence type="inferred from homology"/>
<reference evidence="6 7" key="1">
    <citation type="submission" date="2022-06" db="EMBL/GenBank/DDBJ databases">
        <title>Isolation of gut microbiota from human fecal samples.</title>
        <authorList>
            <person name="Pamer E.G."/>
            <person name="Barat B."/>
            <person name="Waligurski E."/>
            <person name="Medina S."/>
            <person name="Paddock L."/>
            <person name="Mostad J."/>
        </authorList>
    </citation>
    <scope>NUCLEOTIDE SEQUENCE [LARGE SCALE GENOMIC DNA]</scope>
    <source>
        <strain evidence="6 7">DFI.9.90</strain>
    </source>
</reference>
<evidence type="ECO:0000256" key="4">
    <source>
        <dbReference type="SAM" id="SignalP"/>
    </source>
</evidence>
<keyword evidence="7" id="KW-1185">Reference proteome</keyword>
<dbReference type="PANTHER" id="PTHR30024:SF47">
    <property type="entry name" value="TAURINE-BINDING PERIPLASMIC PROTEIN"/>
    <property type="match status" value="1"/>
</dbReference>
<organism evidence="6 7">
    <name type="scientific">Cloacibacillus evryensis</name>
    <dbReference type="NCBI Taxonomy" id="508460"/>
    <lineage>
        <taxon>Bacteria</taxon>
        <taxon>Thermotogati</taxon>
        <taxon>Synergistota</taxon>
        <taxon>Synergistia</taxon>
        <taxon>Synergistales</taxon>
        <taxon>Synergistaceae</taxon>
        <taxon>Cloacibacillus</taxon>
    </lineage>
</organism>
<feature type="domain" description="SsuA/THI5-like" evidence="5">
    <location>
        <begin position="56"/>
        <end position="271"/>
    </location>
</feature>
<feature type="chain" id="PRO_5043845922" evidence="4">
    <location>
        <begin position="25"/>
        <end position="369"/>
    </location>
</feature>
<comment type="similarity">
    <text evidence="2">Belongs to the bacterial solute-binding protein SsuA/TauA family.</text>
</comment>
<feature type="signal peptide" evidence="4">
    <location>
        <begin position="1"/>
        <end position="24"/>
    </location>
</feature>
<dbReference type="RefSeq" id="WP_008708687.1">
    <property type="nucleotide sequence ID" value="NZ_CABKQM010000002.1"/>
</dbReference>
<dbReference type="EMBL" id="JANFYT010000017">
    <property type="protein sequence ID" value="MCQ4814604.1"/>
    <property type="molecule type" value="Genomic_DNA"/>
</dbReference>
<protein>
    <submittedName>
        <fullName evidence="6">ABC transporter substrate-binding protein</fullName>
    </submittedName>
</protein>
<dbReference type="Pfam" id="PF09084">
    <property type="entry name" value="NMT1"/>
    <property type="match status" value="1"/>
</dbReference>
<dbReference type="SUPFAM" id="SSF53850">
    <property type="entry name" value="Periplasmic binding protein-like II"/>
    <property type="match status" value="1"/>
</dbReference>
<dbReference type="Proteomes" id="UP001205919">
    <property type="component" value="Unassembled WGS sequence"/>
</dbReference>
<dbReference type="AlphaFoldDB" id="A0AAW5K9A3"/>
<evidence type="ECO:0000256" key="2">
    <source>
        <dbReference type="ARBA" id="ARBA00010742"/>
    </source>
</evidence>
<name>A0AAW5K9A3_9BACT</name>
<comment type="caution">
    <text evidence="6">The sequence shown here is derived from an EMBL/GenBank/DDBJ whole genome shotgun (WGS) entry which is preliminary data.</text>
</comment>
<gene>
    <name evidence="6" type="ORF">NE630_09210</name>
</gene>
<keyword evidence="3 4" id="KW-0732">Signal</keyword>
<sequence length="369" mass="41009">MNKKIVIICAVVVAAAAAAFFMMKGGGDGAATSAKPTDVIKVRVAAQPTSGQVFQFIANKHGFNKEEGVDVEMVWLSNLSDAASALMADQVDVLSTYGTGGPLIYIANGQDFNIFGGYMIIGETPVYGKPGTAYTGLESFKGKRIGITRGGTPDIVLKGILYDAGYPFSYGGNTVIGDKNDPDMIKFFEYKKNTDVLQAIANGEVDFGATATGYQIQARDLGLEVKMWPDELWPNHSCCRMLCTNKYLQNNEEAIYRLLRSYLRAEEYMQTNMNEVSDLVVENLDLKKETADSFVLSPHMKYDTDPFTKSVEKMWNKMSNFGYLTVGNVKLEEHMNSSIYKRALESLIKDYPDSQFFKYKMEQFKANNL</sequence>